<dbReference type="SUPFAM" id="SSF55486">
    <property type="entry name" value="Metalloproteases ('zincins'), catalytic domain"/>
    <property type="match status" value="1"/>
</dbReference>
<sequence>MRGVVHGGSLASNHLFLHEESSLLDHLVYTDYHAAKLPRSTADTLEIPFVTPFHSIVSQKLADTNPVCIKPLHSTNLPIGFTLTAHNALRISRKNNAHQSVHAHNDLPHLDLIAKPLYLSSPGSKLRPVWRIADPTHLSSNRHIQFIDAQSGSIVATIPKVHHAHKGYVFSEIGMPQFGSRPPLTALENVFDPNIVRNSIFGNNGGHGIVGRDVRSSNACFAYTCTNGAVNGSCNESQSICIDFSSYSKDMVLGKDYFIATSYFSTEGAFIDLDRDWVADGYINGTIYMAWYNAPVFASKLVAPVFVDQNGDYIWGSDINFASLTGRERTDSFSELQAYHFLSTHAEFMRNLINDTSLCLIGTGANCAFQDPLNNRTATAFDSPMRFVTNLQSLKTWPDAGSPYPNIFAQLKQGLGKSLDNPIVFYEHSDYGDAYFSSFGFQPPTNGTEWRDCSFGKCVSIQDSYLDYIAFGQTSVSDWALDDCIAFHELTHAFVHKYIPDLPWVVWTSSGLKTDPGAMNEAWADYFSAIHCGISNFKKSYTHHPIRDLDNSLTCADTVGEVHFDGMIFSGALWEVRQAIKTIPTLVDSDYGLYDRIVLHAMMHGHTTDLFETQLNSILMMIQQHPRLNVLEDIATKVFTHRVFDCTRVSPMTEQSTTAFFLPTALTTEANISTLPTQLMFNPRPGDWGLFMSWDQWYESPILGPLTIGYGRTCIKALVSFECPIFLNGSDVSSIVPYSSCGSNSANTTLSWTCSEYDVTTFTGSLYIPFPFGHTPSTVYVCIFSSRTDTASPSSAEHTDQNNAETNRCCRCGPRALGILYMGTSAFFQCGVLVLTSIALVFGVYRDSFTYGTIGIFVIVGLVDMFAGLMIDQSHLAQHALQGSYLSKYADKIPTLPAAILRKSQRLTALPPLQQILTSR</sequence>
<evidence type="ECO:0000256" key="1">
    <source>
        <dbReference type="SAM" id="Phobius"/>
    </source>
</evidence>
<dbReference type="Proteomes" id="UP000077115">
    <property type="component" value="Unassembled WGS sequence"/>
</dbReference>
<proteinExistence type="predicted"/>
<protein>
    <submittedName>
        <fullName evidence="2">Uncharacterized protein</fullName>
    </submittedName>
</protein>
<dbReference type="VEuPathDB" id="FungiDB:BDEG_23268"/>
<name>A0A177WH16_BATDL</name>
<keyword evidence="1" id="KW-0472">Membrane</keyword>
<evidence type="ECO:0000313" key="3">
    <source>
        <dbReference type="Proteomes" id="UP000077115"/>
    </source>
</evidence>
<keyword evidence="1" id="KW-0812">Transmembrane</keyword>
<keyword evidence="1" id="KW-1133">Transmembrane helix</keyword>
<organism evidence="2 3">
    <name type="scientific">Batrachochytrium dendrobatidis (strain JEL423)</name>
    <dbReference type="NCBI Taxonomy" id="403673"/>
    <lineage>
        <taxon>Eukaryota</taxon>
        <taxon>Fungi</taxon>
        <taxon>Fungi incertae sedis</taxon>
        <taxon>Chytridiomycota</taxon>
        <taxon>Chytridiomycota incertae sedis</taxon>
        <taxon>Chytridiomycetes</taxon>
        <taxon>Rhizophydiales</taxon>
        <taxon>Rhizophydiales incertae sedis</taxon>
        <taxon>Batrachochytrium</taxon>
    </lineage>
</organism>
<accession>A0A177WH16</accession>
<reference evidence="2 3" key="1">
    <citation type="submission" date="2006-10" db="EMBL/GenBank/DDBJ databases">
        <title>The Genome Sequence of Batrachochytrium dendrobatidis JEL423.</title>
        <authorList>
            <consortium name="The Broad Institute Genome Sequencing Platform"/>
            <person name="Birren B."/>
            <person name="Lander E."/>
            <person name="Galagan J."/>
            <person name="Cuomo C."/>
            <person name="Devon K."/>
            <person name="Jaffe D."/>
            <person name="Butler J."/>
            <person name="Alvarez P."/>
            <person name="Gnerre S."/>
            <person name="Grabherr M."/>
            <person name="Kleber M."/>
            <person name="Mauceli E."/>
            <person name="Brockman W."/>
            <person name="Young S."/>
            <person name="LaButti K."/>
            <person name="Sykes S."/>
            <person name="DeCaprio D."/>
            <person name="Crawford M."/>
            <person name="Koehrsen M."/>
            <person name="Engels R."/>
            <person name="Montgomery P."/>
            <person name="Pearson M."/>
            <person name="Howarth C."/>
            <person name="Larson L."/>
            <person name="White J."/>
            <person name="O'Leary S."/>
            <person name="Kodira C."/>
            <person name="Zeng Q."/>
            <person name="Yandava C."/>
            <person name="Alvarado L."/>
            <person name="Longcore J."/>
            <person name="James T."/>
        </authorList>
    </citation>
    <scope>NUCLEOTIDE SEQUENCE [LARGE SCALE GENOMIC DNA]</scope>
    <source>
        <strain evidence="2 3">JEL423</strain>
    </source>
</reference>
<dbReference type="AlphaFoldDB" id="A0A177WH16"/>
<dbReference type="EMBL" id="DS022303">
    <property type="protein sequence ID" value="OAJ39419.1"/>
    <property type="molecule type" value="Genomic_DNA"/>
</dbReference>
<evidence type="ECO:0000313" key="2">
    <source>
        <dbReference type="EMBL" id="OAJ39419.1"/>
    </source>
</evidence>
<feature type="transmembrane region" description="Helical" evidence="1">
    <location>
        <begin position="849"/>
        <end position="871"/>
    </location>
</feature>
<dbReference type="OrthoDB" id="2154085at2759"/>
<reference evidence="2 3" key="2">
    <citation type="submission" date="2016-05" db="EMBL/GenBank/DDBJ databases">
        <title>Lineage-specific infection strategies underlie the spectrum of fungal disease in amphibians.</title>
        <authorList>
            <person name="Cuomo C.A."/>
            <person name="Farrer R.A."/>
            <person name="James T."/>
            <person name="Longcore J."/>
            <person name="Birren B."/>
        </authorList>
    </citation>
    <scope>NUCLEOTIDE SEQUENCE [LARGE SCALE GENOMIC DNA]</scope>
    <source>
        <strain evidence="2 3">JEL423</strain>
    </source>
</reference>
<feature type="transmembrane region" description="Helical" evidence="1">
    <location>
        <begin position="819"/>
        <end position="842"/>
    </location>
</feature>
<gene>
    <name evidence="2" type="ORF">BDEG_23268</name>
</gene>